<feature type="domain" description="ELP1 TPR" evidence="9">
    <location>
        <begin position="882"/>
        <end position="1047"/>
    </location>
</feature>
<organism evidence="12 13">
    <name type="scientific">Ophiocordyceps camponoti-rufipedis</name>
    <dbReference type="NCBI Taxonomy" id="2004952"/>
    <lineage>
        <taxon>Eukaryota</taxon>
        <taxon>Fungi</taxon>
        <taxon>Dikarya</taxon>
        <taxon>Ascomycota</taxon>
        <taxon>Pezizomycotina</taxon>
        <taxon>Sordariomycetes</taxon>
        <taxon>Hypocreomycetidae</taxon>
        <taxon>Hypocreales</taxon>
        <taxon>Ophiocordycipitaceae</taxon>
        <taxon>Ophiocordyceps</taxon>
    </lineage>
</organism>
<accession>A0A2C5Z121</accession>
<keyword evidence="3 5" id="KW-0963">Cytoplasm</keyword>
<dbReference type="GO" id="GO:0005634">
    <property type="term" value="C:nucleus"/>
    <property type="evidence" value="ECO:0007669"/>
    <property type="project" value="UniProtKB-SubCell"/>
</dbReference>
<comment type="caution">
    <text evidence="12">The sequence shown here is derived from an EMBL/GenBank/DDBJ whole genome shotgun (WGS) entry which is preliminary data.</text>
</comment>
<evidence type="ECO:0000259" key="11">
    <source>
        <dbReference type="Pfam" id="PF23936"/>
    </source>
</evidence>
<dbReference type="Pfam" id="PF04762">
    <property type="entry name" value="Beta-prop_ELP1_1st"/>
    <property type="match status" value="1"/>
</dbReference>
<dbReference type="PANTHER" id="PTHR12747:SF0">
    <property type="entry name" value="ELONGATOR COMPLEX PROTEIN 1"/>
    <property type="match status" value="1"/>
</dbReference>
<dbReference type="InterPro" id="IPR056165">
    <property type="entry name" value="Beta-prop_ELP1_2nd"/>
</dbReference>
<feature type="domain" description="ELP1 N-terminal second beta-propeller" evidence="8">
    <location>
        <begin position="396"/>
        <end position="467"/>
    </location>
</feature>
<feature type="domain" description="ELP1 three-helical bundle" evidence="11">
    <location>
        <begin position="1056"/>
        <end position="1204"/>
    </location>
</feature>
<feature type="domain" description="ELP1 first N-terminal beta-propeller" evidence="7">
    <location>
        <begin position="1"/>
        <end position="358"/>
    </location>
</feature>
<evidence type="ECO:0000259" key="7">
    <source>
        <dbReference type="Pfam" id="PF04762"/>
    </source>
</evidence>
<dbReference type="EMBL" id="NJES01000334">
    <property type="protein sequence ID" value="PHH73563.1"/>
    <property type="molecule type" value="Genomic_DNA"/>
</dbReference>
<dbReference type="AlphaFoldDB" id="A0A2C5Z121"/>
<comment type="similarity">
    <text evidence="2 5">Belongs to the ELP1/IKA1 family.</text>
</comment>
<dbReference type="Pfam" id="PF23797">
    <property type="entry name" value="Beta-prop_ELP1_2nd"/>
    <property type="match status" value="2"/>
</dbReference>
<evidence type="ECO:0000259" key="9">
    <source>
        <dbReference type="Pfam" id="PF23878"/>
    </source>
</evidence>
<dbReference type="GO" id="GO:0005829">
    <property type="term" value="C:cytosol"/>
    <property type="evidence" value="ECO:0007669"/>
    <property type="project" value="TreeGrafter"/>
</dbReference>
<feature type="domain" description="ELP1 N-terminal second beta-propeller" evidence="8">
    <location>
        <begin position="536"/>
        <end position="649"/>
    </location>
</feature>
<proteinExistence type="inferred from homology"/>
<evidence type="ECO:0000256" key="1">
    <source>
        <dbReference type="ARBA" id="ARBA00005043"/>
    </source>
</evidence>
<reference evidence="12 13" key="1">
    <citation type="submission" date="2017-06" db="EMBL/GenBank/DDBJ databases">
        <title>Ant-infecting Ophiocordyceps genomes reveal a high diversity of potential behavioral manipulation genes and a possible major role for enterotoxins.</title>
        <authorList>
            <person name="De Bekker C."/>
            <person name="Evans H.C."/>
            <person name="Brachmann A."/>
            <person name="Hughes D.P."/>
        </authorList>
    </citation>
    <scope>NUCLEOTIDE SEQUENCE [LARGE SCALE GENOMIC DNA]</scope>
    <source>
        <strain evidence="12 13">Map16</strain>
    </source>
</reference>
<keyword evidence="5" id="KW-0539">Nucleus</keyword>
<evidence type="ECO:0000259" key="10">
    <source>
        <dbReference type="Pfam" id="PF23925"/>
    </source>
</evidence>
<dbReference type="SUPFAM" id="SSF69322">
    <property type="entry name" value="Tricorn protease domain 2"/>
    <property type="match status" value="1"/>
</dbReference>
<dbReference type="InterPro" id="IPR056166">
    <property type="entry name" value="TPR_ELP1"/>
</dbReference>
<gene>
    <name evidence="12" type="ORF">CDD80_3727</name>
</gene>
<dbReference type="GO" id="GO:0033588">
    <property type="term" value="C:elongator holoenzyme complex"/>
    <property type="evidence" value="ECO:0007669"/>
    <property type="project" value="InterPro"/>
</dbReference>
<evidence type="ECO:0000259" key="8">
    <source>
        <dbReference type="Pfam" id="PF23797"/>
    </source>
</evidence>
<feature type="region of interest" description="Disordered" evidence="6">
    <location>
        <begin position="1144"/>
        <end position="1166"/>
    </location>
</feature>
<comment type="function">
    <text evidence="5">Component of the elongator complex which is required for multiple tRNA modifications, including mcm5U (5-methoxycarbonylmethyl uridine), mcm5s2U (5-methoxycarbonylmethyl-2-thiouridine), and ncm5U (5-carbamoylmethyl uridine). The elongator complex catalyzes formation of carboxymethyluridine in the wobble base at position 34 in tRNAs.</text>
</comment>
<dbReference type="Pfam" id="PF23936">
    <property type="entry name" value="HB_ELP1"/>
    <property type="match status" value="1"/>
</dbReference>
<comment type="subcellular location">
    <subcellularLocation>
        <location evidence="5">Cytoplasm</location>
    </subcellularLocation>
    <subcellularLocation>
        <location evidence="5">Nucleus</location>
    </subcellularLocation>
</comment>
<dbReference type="InterPro" id="IPR056167">
    <property type="entry name" value="A-sol_ELP1"/>
</dbReference>
<dbReference type="InterPro" id="IPR056164">
    <property type="entry name" value="Beta-prop_ELP1_1st"/>
</dbReference>
<dbReference type="Pfam" id="PF23925">
    <property type="entry name" value="A-sol_ELP1"/>
    <property type="match status" value="1"/>
</dbReference>
<sequence>MRNLRNAHFVRQTLARASSPCLSVCWDPDTDDVICAVGPTAERAKIEVVRLSHGDGDSPRTVAAWDAPSPHPDLAVDRVVDIHHVGGSATTCLVLEGGDVITVREGKSSGDAARVEIVGSIDAGIAAAAWSPDEELLAVVTKTDTVILMTSFFDPVADIALIPDDLKASKHVSVGWGKKETQFQGRGAKALRDPTIPEKVDQGLPSAYEDGATTISWRGDAAYVAVNSARQSDRRVVRIYSRQGQLESATEPVDGLEASLSWRPSGNLLAGIQRKDDSIDVVFFEKNGLRHGEFPLRCPAGAASYEGRILLQWNADSTVLAVIYHDALQLWTTSNYHWYLKQEIPLDDGVSWLAWHPEKALRFAAVSSASIITTEHISSTARGSCRPPYDNGAVAVIDGRTVKLTPFRAANVPPPMSLFEVEAESPVIDVALGRRNESFAILHQKGVDLYDMPAISGRPAQPRLKARVPFPERLRPLRLCCVATGLYRCIAHRDGPGCLHLGINAEAGRMELLADKRDLVSTSALDDGSLVEGLGQDLSGNLYRLSDSSSEPLSIRFLSYLPWFDIVKLESVSVAFGLSRNGHLYANDRVLAKNCTSFLVTPNHLVFTTSNHYVKFVHLTPDVNDLEVPEDEPEKDERCRGVERGSCLVVAMPTNMSLVLQMPRGNVETIFPRAMVVSGIRDLIEDKNYGRAFSYCRTQRVDMNILYDHRPTQFLSSVSQFLDQLAEVSYIDLFLSSLREEDVTKTMYQDTKRRLPEPQETINKSSPTASKVNTVCDALLKRLQSRKKTNLQNILTAHMCKLPPALDDGLTLVAELMQEDEQLADKAIEHVCFLVDVNRVYENALGLYKLDLALLVAQQSQRDPREHLPFIQKLHGLPELRRRFEIDDHLGRRSKALKSLQALDAFDELCGYTTKHTLYQEALKLYRYDQPRLQTLTRLYAEHLESQSAHREAGLAYESLDDFVKATSCYRAAGTSCWQECLFTAQMQQCPPLSDEAMTDLATSLADALYEAKDYSSAATIHLDHLSSLEGAVRCLCKASKFAEATRLVTQRKRPDLVQTAVDVGLAEAAGSTTEFLADCKAQLQSQVPRILELRRRAAEDPLSFYEGERVGGASVPDDVSVAATSRLSTTTSASLFTRYTGSMGTGVSRASSKNRRREEKKRARGRKGTVYEEEYLVNSVTRLVERVAASTADVEALLAALVNRHLTHIIN</sequence>
<evidence type="ECO:0000256" key="2">
    <source>
        <dbReference type="ARBA" id="ARBA00006086"/>
    </source>
</evidence>
<dbReference type="UniPathway" id="UPA00988"/>
<dbReference type="InterPro" id="IPR056169">
    <property type="entry name" value="HB_ELP1"/>
</dbReference>
<name>A0A2C5Z121_9HYPO</name>
<evidence type="ECO:0000256" key="3">
    <source>
        <dbReference type="ARBA" id="ARBA00022490"/>
    </source>
</evidence>
<evidence type="ECO:0000256" key="6">
    <source>
        <dbReference type="SAM" id="MobiDB-lite"/>
    </source>
</evidence>
<evidence type="ECO:0000313" key="12">
    <source>
        <dbReference type="EMBL" id="PHH73563.1"/>
    </source>
</evidence>
<keyword evidence="13" id="KW-1185">Reference proteome</keyword>
<evidence type="ECO:0000313" key="13">
    <source>
        <dbReference type="Proteomes" id="UP000226431"/>
    </source>
</evidence>
<evidence type="ECO:0000256" key="4">
    <source>
        <dbReference type="ARBA" id="ARBA00022694"/>
    </source>
</evidence>
<dbReference type="GO" id="GO:0000049">
    <property type="term" value="F:tRNA binding"/>
    <property type="evidence" value="ECO:0007669"/>
    <property type="project" value="TreeGrafter"/>
</dbReference>
<dbReference type="InterPro" id="IPR006849">
    <property type="entry name" value="Elp1"/>
</dbReference>
<dbReference type="OrthoDB" id="40048at2759"/>
<dbReference type="Proteomes" id="UP000226431">
    <property type="component" value="Unassembled WGS sequence"/>
</dbReference>
<dbReference type="STRING" id="2004952.A0A2C5Z121"/>
<comment type="pathway">
    <text evidence="1">tRNA modification; 5-methoxycarbonylmethyl-2-thiouridine-tRNA biosynthesis.</text>
</comment>
<dbReference type="Pfam" id="PF23878">
    <property type="entry name" value="TPR_ELP1"/>
    <property type="match status" value="1"/>
</dbReference>
<dbReference type="PIRSF" id="PIRSF017233">
    <property type="entry name" value="IKAP"/>
    <property type="match status" value="1"/>
</dbReference>
<keyword evidence="4" id="KW-0819">tRNA processing</keyword>
<dbReference type="PANTHER" id="PTHR12747">
    <property type="entry name" value="ELONGATOR COMPLEX PROTEIN 1"/>
    <property type="match status" value="1"/>
</dbReference>
<feature type="domain" description="ELP1 alpha-solenoid" evidence="10">
    <location>
        <begin position="673"/>
        <end position="874"/>
    </location>
</feature>
<evidence type="ECO:0000256" key="5">
    <source>
        <dbReference type="PIRNR" id="PIRNR017233"/>
    </source>
</evidence>
<protein>
    <recommendedName>
        <fullName evidence="5">Elongator complex protein 1</fullName>
    </recommendedName>
</protein>
<dbReference type="GO" id="GO:0002926">
    <property type="term" value="P:tRNA wobble base 5-methoxycarbonylmethyl-2-thiouridinylation"/>
    <property type="evidence" value="ECO:0007669"/>
    <property type="project" value="TreeGrafter"/>
</dbReference>